<feature type="chain" id="PRO_5014624265" evidence="1">
    <location>
        <begin position="24"/>
        <end position="277"/>
    </location>
</feature>
<evidence type="ECO:0000256" key="1">
    <source>
        <dbReference type="SAM" id="SignalP"/>
    </source>
</evidence>
<dbReference type="InterPro" id="IPR015943">
    <property type="entry name" value="WD40/YVTN_repeat-like_dom_sf"/>
</dbReference>
<dbReference type="Gene3D" id="2.130.10.10">
    <property type="entry name" value="YVTN repeat-like/Quinoprotein amine dehydrogenase"/>
    <property type="match status" value="1"/>
</dbReference>
<accession>A0A2M8NYB4</accession>
<dbReference type="InterPro" id="IPR007788">
    <property type="entry name" value="QCT"/>
</dbReference>
<keyword evidence="1" id="KW-0732">Signal</keyword>
<keyword evidence="2" id="KW-0808">Transferase</keyword>
<dbReference type="Pfam" id="PF05096">
    <property type="entry name" value="Glu_cyclase_2"/>
    <property type="match status" value="1"/>
</dbReference>
<dbReference type="SUPFAM" id="SSF50969">
    <property type="entry name" value="YVTN repeat-like/Quinoprotein amine dehydrogenase"/>
    <property type="match status" value="1"/>
</dbReference>
<sequence length="277" mass="31419">MTRLRLILALLIALSLASLSLSAQEPPERPERLQVKILSIRPHDPTAFTQGLLIHDGFFYESTGLYGQSTLRKVDMQTGEVLQQVALAPEFFAEGLALVGERLIQLTWREQVAFVYDLETFEKLETFTYIGDGWGLCYDAESDALYMSNGSHILTVRDPQTFEVLRQIEVILDDVPIYNLNELECVGDSIYANIWFSDQILRIDKQTGQITAIIEASNLLTPEERTAAGNSAVLNGIAYDAETERFFITGKLWQWMFEVEFVPELPQTYRTPTPLSR</sequence>
<dbReference type="GO" id="GO:0016603">
    <property type="term" value="F:glutaminyl-peptide cyclotransferase activity"/>
    <property type="evidence" value="ECO:0007669"/>
    <property type="project" value="InterPro"/>
</dbReference>
<protein>
    <submittedName>
        <fullName evidence="2">Glutaminyl-peptide cyclotransferase</fullName>
    </submittedName>
</protein>
<dbReference type="PANTHER" id="PTHR31270:SF1">
    <property type="entry name" value="GLUTAMINYL-PEPTIDE CYCLOTRANSFERASE"/>
    <property type="match status" value="1"/>
</dbReference>
<dbReference type="InterPro" id="IPR011044">
    <property type="entry name" value="Quino_amine_DH_bsu"/>
</dbReference>
<dbReference type="AlphaFoldDB" id="A0A2M8NYB4"/>
<comment type="caution">
    <text evidence="2">The sequence shown here is derived from an EMBL/GenBank/DDBJ whole genome shotgun (WGS) entry which is preliminary data.</text>
</comment>
<gene>
    <name evidence="2" type="ORF">CUN51_08225</name>
</gene>
<name>A0A2M8NYB4_9CHLR</name>
<feature type="signal peptide" evidence="1">
    <location>
        <begin position="1"/>
        <end position="23"/>
    </location>
</feature>
<dbReference type="Proteomes" id="UP000228921">
    <property type="component" value="Unassembled WGS sequence"/>
</dbReference>
<dbReference type="PANTHER" id="PTHR31270">
    <property type="entry name" value="GLUTAMINYL-PEPTIDE CYCLOTRANSFERASE"/>
    <property type="match status" value="1"/>
</dbReference>
<reference evidence="2 3" key="1">
    <citation type="submission" date="2017-11" db="EMBL/GenBank/DDBJ databases">
        <title>Evolution of Phototrophy in the Chloroflexi Phylum Driven by Horizontal Gene Transfer.</title>
        <authorList>
            <person name="Ward L.M."/>
            <person name="Hemp J."/>
            <person name="Shih P.M."/>
            <person name="Mcglynn S.E."/>
            <person name="Fischer W."/>
        </authorList>
    </citation>
    <scope>NUCLEOTIDE SEQUENCE [LARGE SCALE GENOMIC DNA]</scope>
    <source>
        <strain evidence="2">CP2_2F</strain>
    </source>
</reference>
<proteinExistence type="predicted"/>
<organism evidence="2 3">
    <name type="scientific">Candidatus Thermofonsia Clade 1 bacterium</name>
    <dbReference type="NCBI Taxonomy" id="2364210"/>
    <lineage>
        <taxon>Bacteria</taxon>
        <taxon>Bacillati</taxon>
        <taxon>Chloroflexota</taxon>
        <taxon>Candidatus Thermofontia</taxon>
        <taxon>Candidatus Thermofonsia Clade 1</taxon>
    </lineage>
</organism>
<evidence type="ECO:0000313" key="2">
    <source>
        <dbReference type="EMBL" id="PJF30285.1"/>
    </source>
</evidence>
<dbReference type="EMBL" id="PGTK01000012">
    <property type="protein sequence ID" value="PJF30285.1"/>
    <property type="molecule type" value="Genomic_DNA"/>
</dbReference>
<evidence type="ECO:0000313" key="3">
    <source>
        <dbReference type="Proteomes" id="UP000228921"/>
    </source>
</evidence>